<reference evidence="2" key="1">
    <citation type="journal article" date="2020" name="Stud. Mycol.">
        <title>101 Dothideomycetes genomes: a test case for predicting lifestyles and emergence of pathogens.</title>
        <authorList>
            <person name="Haridas S."/>
            <person name="Albert R."/>
            <person name="Binder M."/>
            <person name="Bloem J."/>
            <person name="Labutti K."/>
            <person name="Salamov A."/>
            <person name="Andreopoulos B."/>
            <person name="Baker S."/>
            <person name="Barry K."/>
            <person name="Bills G."/>
            <person name="Bluhm B."/>
            <person name="Cannon C."/>
            <person name="Castanera R."/>
            <person name="Culley D."/>
            <person name="Daum C."/>
            <person name="Ezra D."/>
            <person name="Gonzalez J."/>
            <person name="Henrissat B."/>
            <person name="Kuo A."/>
            <person name="Liang C."/>
            <person name="Lipzen A."/>
            <person name="Lutzoni F."/>
            <person name="Magnuson J."/>
            <person name="Mondo S."/>
            <person name="Nolan M."/>
            <person name="Ohm R."/>
            <person name="Pangilinan J."/>
            <person name="Park H.-J."/>
            <person name="Ramirez L."/>
            <person name="Alfaro M."/>
            <person name="Sun H."/>
            <person name="Tritt A."/>
            <person name="Yoshinaga Y."/>
            <person name="Zwiers L.-H."/>
            <person name="Turgeon B."/>
            <person name="Goodwin S."/>
            <person name="Spatafora J."/>
            <person name="Crous P."/>
            <person name="Grigoriev I."/>
        </authorList>
    </citation>
    <scope>NUCLEOTIDE SEQUENCE</scope>
    <source>
        <strain evidence="2">CBS 269.34</strain>
    </source>
</reference>
<protein>
    <submittedName>
        <fullName evidence="2">Uncharacterized protein</fullName>
    </submittedName>
</protein>
<feature type="compositionally biased region" description="Polar residues" evidence="1">
    <location>
        <begin position="111"/>
        <end position="137"/>
    </location>
</feature>
<evidence type="ECO:0000313" key="3">
    <source>
        <dbReference type="Proteomes" id="UP000799750"/>
    </source>
</evidence>
<gene>
    <name evidence="2" type="ORF">BU16DRAFT_622931</name>
</gene>
<sequence length="191" mass="21502">MEDVPTEEELILMRELAELYEAREANAEGFRENKDQFSKGHGTFAAIQQRYDNETRRRLTLDDDIESEIFEKSKRLRAIKVSKDRSYLRPFNNKSSPFKFKSEPVDRVQAHSTVSDGVQASVSEHPTESLAQSTSPDTCRRGLHSSMQATPEAECFGNTPILRSTSARSGLVNPNSLGTLNYYNSAPILRG</sequence>
<name>A0A6A6QBM7_9PEZI</name>
<dbReference type="Proteomes" id="UP000799750">
    <property type="component" value="Unassembled WGS sequence"/>
</dbReference>
<evidence type="ECO:0000313" key="2">
    <source>
        <dbReference type="EMBL" id="KAF2489410.1"/>
    </source>
</evidence>
<organism evidence="2 3">
    <name type="scientific">Lophium mytilinum</name>
    <dbReference type="NCBI Taxonomy" id="390894"/>
    <lineage>
        <taxon>Eukaryota</taxon>
        <taxon>Fungi</taxon>
        <taxon>Dikarya</taxon>
        <taxon>Ascomycota</taxon>
        <taxon>Pezizomycotina</taxon>
        <taxon>Dothideomycetes</taxon>
        <taxon>Pleosporomycetidae</taxon>
        <taxon>Mytilinidiales</taxon>
        <taxon>Mytilinidiaceae</taxon>
        <taxon>Lophium</taxon>
    </lineage>
</organism>
<dbReference type="EMBL" id="MU004199">
    <property type="protein sequence ID" value="KAF2489410.1"/>
    <property type="molecule type" value="Genomic_DNA"/>
</dbReference>
<feature type="region of interest" description="Disordered" evidence="1">
    <location>
        <begin position="111"/>
        <end position="144"/>
    </location>
</feature>
<dbReference type="AlphaFoldDB" id="A0A6A6QBM7"/>
<evidence type="ECO:0000256" key="1">
    <source>
        <dbReference type="SAM" id="MobiDB-lite"/>
    </source>
</evidence>
<proteinExistence type="predicted"/>
<accession>A0A6A6QBM7</accession>
<keyword evidence="3" id="KW-1185">Reference proteome</keyword>